<sequence length="170" mass="19093">MLIYDPALDPYHSAVRILAILESATDRVIDLSIDTARITDYFLVYPYKLLSFKFPSEYKAMRSAVKETETPYRHALGNRAPFEKMRPIFFAALSGLVAADLINADKLKRGIISLSGNSIPDDLAAAISRFQKRQTTVGQFLLSDFLELPAHGNNGIKHRSGLIEFRYDPV</sequence>
<dbReference type="Proteomes" id="UP000608345">
    <property type="component" value="Unassembled WGS sequence"/>
</dbReference>
<accession>A0A918JM84</accession>
<keyword evidence="2" id="KW-1185">Reference proteome</keyword>
<comment type="caution">
    <text evidence="1">The sequence shown here is derived from an EMBL/GenBank/DDBJ whole genome shotgun (WGS) entry which is preliminary data.</text>
</comment>
<dbReference type="InterPro" id="IPR046901">
    <property type="entry name" value="ABC-3C_MC5"/>
</dbReference>
<reference evidence="1" key="2">
    <citation type="submission" date="2020-09" db="EMBL/GenBank/DDBJ databases">
        <authorList>
            <person name="Sun Q."/>
            <person name="Kim S."/>
        </authorList>
    </citation>
    <scope>NUCLEOTIDE SEQUENCE</scope>
    <source>
        <strain evidence="1">KCTC 23732</strain>
    </source>
</reference>
<proteinExistence type="predicted"/>
<evidence type="ECO:0000313" key="2">
    <source>
        <dbReference type="Proteomes" id="UP000608345"/>
    </source>
</evidence>
<dbReference type="RefSeq" id="WP_189384939.1">
    <property type="nucleotide sequence ID" value="NZ_BAABFY010000052.1"/>
</dbReference>
<gene>
    <name evidence="1" type="ORF">GCM10011450_15750</name>
</gene>
<dbReference type="EMBL" id="BMYS01000009">
    <property type="protein sequence ID" value="GGW86682.1"/>
    <property type="molecule type" value="Genomic_DNA"/>
</dbReference>
<protein>
    <submittedName>
        <fullName evidence="1">Uncharacterized protein</fullName>
    </submittedName>
</protein>
<dbReference type="AlphaFoldDB" id="A0A918JM84"/>
<reference evidence="1" key="1">
    <citation type="journal article" date="2014" name="Int. J. Syst. Evol. Microbiol.">
        <title>Complete genome sequence of Corynebacterium casei LMG S-19264T (=DSM 44701T), isolated from a smear-ripened cheese.</title>
        <authorList>
            <consortium name="US DOE Joint Genome Institute (JGI-PGF)"/>
            <person name="Walter F."/>
            <person name="Albersmeier A."/>
            <person name="Kalinowski J."/>
            <person name="Ruckert C."/>
        </authorList>
    </citation>
    <scope>NUCLEOTIDE SEQUENCE</scope>
    <source>
        <strain evidence="1">KCTC 23732</strain>
    </source>
</reference>
<evidence type="ECO:0000313" key="1">
    <source>
        <dbReference type="EMBL" id="GGW86682.1"/>
    </source>
</evidence>
<name>A0A918JM84_9BURK</name>
<dbReference type="Pfam" id="PF20291">
    <property type="entry name" value="MC5"/>
    <property type="match status" value="1"/>
</dbReference>
<organism evidence="1 2">
    <name type="scientific">Advenella faeciporci</name>
    <dbReference type="NCBI Taxonomy" id="797535"/>
    <lineage>
        <taxon>Bacteria</taxon>
        <taxon>Pseudomonadati</taxon>
        <taxon>Pseudomonadota</taxon>
        <taxon>Betaproteobacteria</taxon>
        <taxon>Burkholderiales</taxon>
        <taxon>Alcaligenaceae</taxon>
    </lineage>
</organism>